<accession>A0A0F9SMV0</accession>
<dbReference type="NCBIfam" id="TIGR02595">
    <property type="entry name" value="PEP_CTERM"/>
    <property type="match status" value="1"/>
</dbReference>
<name>A0A0F9SMV0_9ZZZZ</name>
<dbReference type="NCBIfam" id="NF038125">
    <property type="entry name" value="PEP_CTERM_THxN"/>
    <property type="match status" value="1"/>
</dbReference>
<evidence type="ECO:0000259" key="1">
    <source>
        <dbReference type="Pfam" id="PF07589"/>
    </source>
</evidence>
<proteinExistence type="predicted"/>
<protein>
    <recommendedName>
        <fullName evidence="1">Ice-binding protein C-terminal domain-containing protein</fullName>
    </recommendedName>
</protein>
<feature type="domain" description="Ice-binding protein C-terminal" evidence="1">
    <location>
        <begin position="250"/>
        <end position="272"/>
    </location>
</feature>
<sequence length="278" mass="28647">MNTILKRTLLSSLVLPFALGVQSASAAPITNWDYSVASSFSSFTSSTGGGSVVASEDDHLLSWGTRPAQSSIRVADASGTNLVTGGDYVMGGSFTHTNAVLDANDATLTSFDLETALTLTPTAPSGPTFGLPSITFDGFFKETLNQSGNCVAAATGPVCDDIFTVANAGDLGSSKMTDEDGKEFLEFSQTFALADGYDYTVFLKLAGLTFLDPDACTAANAGIGCVGLLTEENKVSTFDTEFRITAAPTAVPEPGTMALLGLGLAGLGLSRRKKAAKS</sequence>
<gene>
    <name evidence="2" type="ORF">LCGC14_0832010</name>
</gene>
<dbReference type="Pfam" id="PF07589">
    <property type="entry name" value="PEP-CTERM"/>
    <property type="match status" value="1"/>
</dbReference>
<comment type="caution">
    <text evidence="2">The sequence shown here is derived from an EMBL/GenBank/DDBJ whole genome shotgun (WGS) entry which is preliminary data.</text>
</comment>
<reference evidence="2" key="1">
    <citation type="journal article" date="2015" name="Nature">
        <title>Complex archaea that bridge the gap between prokaryotes and eukaryotes.</title>
        <authorList>
            <person name="Spang A."/>
            <person name="Saw J.H."/>
            <person name="Jorgensen S.L."/>
            <person name="Zaremba-Niedzwiedzka K."/>
            <person name="Martijn J."/>
            <person name="Lind A.E."/>
            <person name="van Eijk R."/>
            <person name="Schleper C."/>
            <person name="Guy L."/>
            <person name="Ettema T.J."/>
        </authorList>
    </citation>
    <scope>NUCLEOTIDE SEQUENCE</scope>
</reference>
<dbReference type="EMBL" id="LAZR01002391">
    <property type="protein sequence ID" value="KKN30633.1"/>
    <property type="molecule type" value="Genomic_DNA"/>
</dbReference>
<organism evidence="2">
    <name type="scientific">marine sediment metagenome</name>
    <dbReference type="NCBI Taxonomy" id="412755"/>
    <lineage>
        <taxon>unclassified sequences</taxon>
        <taxon>metagenomes</taxon>
        <taxon>ecological metagenomes</taxon>
    </lineage>
</organism>
<dbReference type="InterPro" id="IPR013424">
    <property type="entry name" value="Ice-binding_C"/>
</dbReference>
<evidence type="ECO:0000313" key="2">
    <source>
        <dbReference type="EMBL" id="KKN30633.1"/>
    </source>
</evidence>
<dbReference type="AlphaFoldDB" id="A0A0F9SMV0"/>